<evidence type="ECO:0000256" key="1">
    <source>
        <dbReference type="SAM" id="MobiDB-lite"/>
    </source>
</evidence>
<organism evidence="2 3">
    <name type="scientific">Kingdonia uniflora</name>
    <dbReference type="NCBI Taxonomy" id="39325"/>
    <lineage>
        <taxon>Eukaryota</taxon>
        <taxon>Viridiplantae</taxon>
        <taxon>Streptophyta</taxon>
        <taxon>Embryophyta</taxon>
        <taxon>Tracheophyta</taxon>
        <taxon>Spermatophyta</taxon>
        <taxon>Magnoliopsida</taxon>
        <taxon>Ranunculales</taxon>
        <taxon>Circaeasteraceae</taxon>
        <taxon>Kingdonia</taxon>
    </lineage>
</organism>
<protein>
    <submittedName>
        <fullName evidence="2">Uncharacterized protein</fullName>
    </submittedName>
</protein>
<gene>
    <name evidence="2" type="ORF">GIB67_020969</name>
</gene>
<evidence type="ECO:0000313" key="3">
    <source>
        <dbReference type="Proteomes" id="UP000541444"/>
    </source>
</evidence>
<dbReference type="EMBL" id="JACGCM010001726">
    <property type="protein sequence ID" value="KAF6150886.1"/>
    <property type="molecule type" value="Genomic_DNA"/>
</dbReference>
<sequence length="111" mass="12749">MKDALKWEIIISGNISRKRVLLQRLFGGYEWYLGDRCWAQLEHREVPYDPSEKLYCFPSPDVGVVVDWEDDEGEVRTFQAGTSKGRGSWGRTSQGGAAHPRRSKRTRGSFE</sequence>
<feature type="region of interest" description="Disordered" evidence="1">
    <location>
        <begin position="77"/>
        <end position="111"/>
    </location>
</feature>
<dbReference type="Proteomes" id="UP000541444">
    <property type="component" value="Unassembled WGS sequence"/>
</dbReference>
<dbReference type="AlphaFoldDB" id="A0A7J7M7N4"/>
<reference evidence="2 3" key="1">
    <citation type="journal article" date="2020" name="IScience">
        <title>Genome Sequencing of the Endangered Kingdonia uniflora (Circaeasteraceae, Ranunculales) Reveals Potential Mechanisms of Evolutionary Specialization.</title>
        <authorList>
            <person name="Sun Y."/>
            <person name="Deng T."/>
            <person name="Zhang A."/>
            <person name="Moore M.J."/>
            <person name="Landis J.B."/>
            <person name="Lin N."/>
            <person name="Zhang H."/>
            <person name="Zhang X."/>
            <person name="Huang J."/>
            <person name="Zhang X."/>
            <person name="Sun H."/>
            <person name="Wang H."/>
        </authorList>
    </citation>
    <scope>NUCLEOTIDE SEQUENCE [LARGE SCALE GENOMIC DNA]</scope>
    <source>
        <strain evidence="2">TB1705</strain>
        <tissue evidence="2">Leaf</tissue>
    </source>
</reference>
<name>A0A7J7M7N4_9MAGN</name>
<proteinExistence type="predicted"/>
<comment type="caution">
    <text evidence="2">The sequence shown here is derived from an EMBL/GenBank/DDBJ whole genome shotgun (WGS) entry which is preliminary data.</text>
</comment>
<evidence type="ECO:0000313" key="2">
    <source>
        <dbReference type="EMBL" id="KAF6150886.1"/>
    </source>
</evidence>
<keyword evidence="3" id="KW-1185">Reference proteome</keyword>
<accession>A0A7J7M7N4</accession>
<feature type="compositionally biased region" description="Basic residues" evidence="1">
    <location>
        <begin position="99"/>
        <end position="111"/>
    </location>
</feature>